<dbReference type="KEGG" id="tni:TVNIR_3062"/>
<name>L0DYM7_THIND</name>
<reference evidence="2" key="1">
    <citation type="submission" date="2015-12" db="EMBL/GenBank/DDBJ databases">
        <authorList>
            <person name="Tikhonova T.V."/>
            <person name="Pavlov A.R."/>
            <person name="Beletsky A.V."/>
            <person name="Mardanov A.V."/>
            <person name="Sorokin D.Y."/>
            <person name="Ravin N.V."/>
            <person name="Popov V.O."/>
        </authorList>
    </citation>
    <scope>NUCLEOTIDE SEQUENCE</scope>
    <source>
        <strain evidence="2">DSM 14787</strain>
    </source>
</reference>
<gene>
    <name evidence="2" type="ordered locus">TVNIR_3062</name>
</gene>
<dbReference type="EMBL" id="CP003989">
    <property type="protein sequence ID" value="AGA34699.1"/>
    <property type="molecule type" value="Genomic_DNA"/>
</dbReference>
<dbReference type="Proteomes" id="UP000010809">
    <property type="component" value="Chromosome"/>
</dbReference>
<dbReference type="InterPro" id="IPR037401">
    <property type="entry name" value="SnoaL-like"/>
</dbReference>
<proteinExistence type="predicted"/>
<dbReference type="PATRIC" id="fig|1255043.3.peg.3090"/>
<dbReference type="Pfam" id="PF12680">
    <property type="entry name" value="SnoaL_2"/>
    <property type="match status" value="1"/>
</dbReference>
<dbReference type="RefSeq" id="WP_015259807.1">
    <property type="nucleotide sequence ID" value="NC_019902.2"/>
</dbReference>
<evidence type="ECO:0000313" key="3">
    <source>
        <dbReference type="Proteomes" id="UP000010809"/>
    </source>
</evidence>
<dbReference type="OrthoDB" id="1115105at2"/>
<dbReference type="STRING" id="1255043.TVNIR_3062"/>
<dbReference type="SUPFAM" id="SSF54427">
    <property type="entry name" value="NTF2-like"/>
    <property type="match status" value="1"/>
</dbReference>
<dbReference type="HOGENOM" id="CLU_2036726_0_0_6"/>
<protein>
    <recommendedName>
        <fullName evidence="1">SnoaL-like domain-containing protein</fullName>
    </recommendedName>
</protein>
<dbReference type="eggNOG" id="COG4319">
    <property type="taxonomic scope" value="Bacteria"/>
</dbReference>
<dbReference type="Gene3D" id="3.10.450.50">
    <property type="match status" value="1"/>
</dbReference>
<organism evidence="2 3">
    <name type="scientific">Thioalkalivibrio nitratireducens (strain DSM 14787 / UNIQEM 213 / ALEN2)</name>
    <dbReference type="NCBI Taxonomy" id="1255043"/>
    <lineage>
        <taxon>Bacteria</taxon>
        <taxon>Pseudomonadati</taxon>
        <taxon>Pseudomonadota</taxon>
        <taxon>Gammaproteobacteria</taxon>
        <taxon>Chromatiales</taxon>
        <taxon>Ectothiorhodospiraceae</taxon>
        <taxon>Thioalkalivibrio</taxon>
    </lineage>
</organism>
<dbReference type="InterPro" id="IPR032710">
    <property type="entry name" value="NTF2-like_dom_sf"/>
</dbReference>
<sequence length="123" mass="14138">MAATVTANLSDNLHRALEEHDLNLLLSLYADDADLRVIDQRHPPSTPLELHGKEAITNYFREIFERPLTHRIEEEVVADDHMAFTEACEYADGMRVFCSAMMQLRDGKIVREVDVQAWDETTH</sequence>
<feature type="domain" description="SnoaL-like" evidence="1">
    <location>
        <begin position="13"/>
        <end position="111"/>
    </location>
</feature>
<evidence type="ECO:0000313" key="2">
    <source>
        <dbReference type="EMBL" id="AGA34699.1"/>
    </source>
</evidence>
<dbReference type="AlphaFoldDB" id="L0DYM7"/>
<accession>L0DYM7</accession>
<keyword evidence="3" id="KW-1185">Reference proteome</keyword>
<evidence type="ECO:0000259" key="1">
    <source>
        <dbReference type="Pfam" id="PF12680"/>
    </source>
</evidence>